<dbReference type="InterPro" id="IPR050138">
    <property type="entry name" value="DHOase/Allantoinase_Hydrolase"/>
</dbReference>
<dbReference type="Gene3D" id="3.20.20.140">
    <property type="entry name" value="Metal-dependent hydrolases"/>
    <property type="match status" value="1"/>
</dbReference>
<reference evidence="3 4" key="1">
    <citation type="submission" date="2018-07" db="EMBL/GenBank/DDBJ databases">
        <title>Marsedoiliclastica nanhaica gen. nov. sp. nov., a novel marine hydrocarbonoclastic bacterium isolated from an in-situ enriched hydrocarbon-degrading consortium in deep-sea sediment.</title>
        <authorList>
            <person name="Dong C."/>
            <person name="Ma T."/>
            <person name="Liu R."/>
            <person name="Shao Z."/>
        </authorList>
    </citation>
    <scope>NUCLEOTIDE SEQUENCE [LARGE SCALE GENOMIC DNA]</scope>
    <source>
        <strain evidence="4">soil36-7</strain>
    </source>
</reference>
<dbReference type="AlphaFoldDB" id="A0A4P7XCW1"/>
<dbReference type="RefSeq" id="WP_136546161.1">
    <property type="nucleotide sequence ID" value="NZ_CP031093.1"/>
</dbReference>
<dbReference type="SUPFAM" id="SSF51556">
    <property type="entry name" value="Metallo-dependent hydrolases"/>
    <property type="match status" value="1"/>
</dbReference>
<feature type="domain" description="Dihydroorotase catalytic" evidence="2">
    <location>
        <begin position="48"/>
        <end position="234"/>
    </location>
</feature>
<dbReference type="InterPro" id="IPR032466">
    <property type="entry name" value="Metal_Hydrolase"/>
</dbReference>
<gene>
    <name evidence="3" type="ORF">soil367_01300</name>
</gene>
<dbReference type="Gene3D" id="2.30.40.10">
    <property type="entry name" value="Urease, subunit C, domain 1"/>
    <property type="match status" value="1"/>
</dbReference>
<organism evidence="3 4">
    <name type="scientific">Hydrocarboniclastica marina</name>
    <dbReference type="NCBI Taxonomy" id="2259620"/>
    <lineage>
        <taxon>Bacteria</taxon>
        <taxon>Pseudomonadati</taxon>
        <taxon>Pseudomonadota</taxon>
        <taxon>Gammaproteobacteria</taxon>
        <taxon>Alteromonadales</taxon>
        <taxon>Alteromonadaceae</taxon>
        <taxon>Hydrocarboniclastica</taxon>
    </lineage>
</organism>
<dbReference type="Pfam" id="PF12890">
    <property type="entry name" value="DHOase"/>
    <property type="match status" value="1"/>
</dbReference>
<proteinExistence type="predicted"/>
<dbReference type="SUPFAM" id="SSF51338">
    <property type="entry name" value="Composite domain of metallo-dependent hydrolases"/>
    <property type="match status" value="1"/>
</dbReference>
<protein>
    <submittedName>
        <fullName evidence="3">Dihydroorotase</fullName>
    </submittedName>
</protein>
<dbReference type="KEGG" id="hmi:soil367_01300"/>
<dbReference type="PANTHER" id="PTHR43668:SF2">
    <property type="entry name" value="ALLANTOINASE"/>
    <property type="match status" value="1"/>
</dbReference>
<dbReference type="GO" id="GO:0046872">
    <property type="term" value="F:metal ion binding"/>
    <property type="evidence" value="ECO:0007669"/>
    <property type="project" value="InterPro"/>
</dbReference>
<accession>A0A4P7XCW1</accession>
<dbReference type="GO" id="GO:0005737">
    <property type="term" value="C:cytoplasm"/>
    <property type="evidence" value="ECO:0007669"/>
    <property type="project" value="TreeGrafter"/>
</dbReference>
<evidence type="ECO:0000259" key="2">
    <source>
        <dbReference type="Pfam" id="PF12890"/>
    </source>
</evidence>
<dbReference type="Proteomes" id="UP000298049">
    <property type="component" value="Chromosome"/>
</dbReference>
<evidence type="ECO:0000313" key="3">
    <source>
        <dbReference type="EMBL" id="QCF24699.1"/>
    </source>
</evidence>
<dbReference type="CDD" id="cd01317">
    <property type="entry name" value="DHOase_IIa"/>
    <property type="match status" value="1"/>
</dbReference>
<dbReference type="InterPro" id="IPR011059">
    <property type="entry name" value="Metal-dep_hydrolase_composite"/>
</dbReference>
<dbReference type="EMBL" id="CP031093">
    <property type="protein sequence ID" value="QCF24699.1"/>
    <property type="molecule type" value="Genomic_DNA"/>
</dbReference>
<dbReference type="PANTHER" id="PTHR43668">
    <property type="entry name" value="ALLANTOINASE"/>
    <property type="match status" value="1"/>
</dbReference>
<evidence type="ECO:0000256" key="1">
    <source>
        <dbReference type="ARBA" id="ARBA00022975"/>
    </source>
</evidence>
<evidence type="ECO:0000313" key="4">
    <source>
        <dbReference type="Proteomes" id="UP000298049"/>
    </source>
</evidence>
<dbReference type="InterPro" id="IPR024403">
    <property type="entry name" value="DHOase_cat"/>
</dbReference>
<sequence length="429" mass="45345">MSTRLDNVRLWDDRGLQDKPVSVLLEGSFIKAVGDDSMPAEHCHNGAGKLLVPGLVDLSCHVREPGPDRKGSIATESRAAARGGFTTVCTSPETSPVNDSGAVTHLILELASRQGLVKILPVGAMTRGLGGEMLSDMAGLVASGCVALGQAGRGVRDARTLRRCLAYAQTFGIPLFLQAENKALAAEGCAHEGLMATRLGLPGIPEVAETVAVSELILLAEETGARLHLAQLSTGRSVELVRAAQARGVGLTADVAISNLAYTDDCLKDYDSRFHVRPPLRSEADRKALCRGVNDGTITAIVSQHLPHESEAKQAPFGETEPGLSTIDITLSLGLRLVQQGELEQQALLRALTAGPASVLGRPAPAIRSGSSADLFLLDREASWFVDEASLLSRGKHSPALGESLPGVVRATWVDGRRVYAVEDERVPE</sequence>
<dbReference type="GO" id="GO:0004151">
    <property type="term" value="F:dihydroorotase activity"/>
    <property type="evidence" value="ECO:0007669"/>
    <property type="project" value="InterPro"/>
</dbReference>
<dbReference type="GO" id="GO:0006221">
    <property type="term" value="P:pyrimidine nucleotide biosynthetic process"/>
    <property type="evidence" value="ECO:0007669"/>
    <property type="project" value="UniProtKB-KW"/>
</dbReference>
<keyword evidence="1" id="KW-0665">Pyrimidine biosynthesis</keyword>
<keyword evidence="4" id="KW-1185">Reference proteome</keyword>
<dbReference type="GO" id="GO:0004038">
    <property type="term" value="F:allantoinase activity"/>
    <property type="evidence" value="ECO:0007669"/>
    <property type="project" value="TreeGrafter"/>
</dbReference>
<dbReference type="GO" id="GO:0006145">
    <property type="term" value="P:purine nucleobase catabolic process"/>
    <property type="evidence" value="ECO:0007669"/>
    <property type="project" value="TreeGrafter"/>
</dbReference>
<name>A0A4P7XCW1_9ALTE</name>
<dbReference type="InterPro" id="IPR004722">
    <property type="entry name" value="DHOase"/>
</dbReference>
<dbReference type="OrthoDB" id="5687299at2"/>